<dbReference type="AlphaFoldDB" id="A0A5C2RZJ2"/>
<reference evidence="1" key="1">
    <citation type="journal article" date="2018" name="Genome Biol. Evol.">
        <title>Genomics and development of Lentinus tigrinus, a white-rot wood-decaying mushroom with dimorphic fruiting bodies.</title>
        <authorList>
            <person name="Wu B."/>
            <person name="Xu Z."/>
            <person name="Knudson A."/>
            <person name="Carlson A."/>
            <person name="Chen N."/>
            <person name="Kovaka S."/>
            <person name="LaButti K."/>
            <person name="Lipzen A."/>
            <person name="Pennachio C."/>
            <person name="Riley R."/>
            <person name="Schakwitz W."/>
            <person name="Umezawa K."/>
            <person name="Ohm R.A."/>
            <person name="Grigoriev I.V."/>
            <person name="Nagy L.G."/>
            <person name="Gibbons J."/>
            <person name="Hibbett D."/>
        </authorList>
    </citation>
    <scope>NUCLEOTIDE SEQUENCE [LARGE SCALE GENOMIC DNA]</scope>
    <source>
        <strain evidence="1">ALCF2SS1-6</strain>
    </source>
</reference>
<gene>
    <name evidence="1" type="ORF">L227DRAFT_578860</name>
</gene>
<dbReference type="EMBL" id="ML122288">
    <property type="protein sequence ID" value="RPD56398.1"/>
    <property type="molecule type" value="Genomic_DNA"/>
</dbReference>
<dbReference type="Proteomes" id="UP000313359">
    <property type="component" value="Unassembled WGS sequence"/>
</dbReference>
<proteinExistence type="predicted"/>
<protein>
    <submittedName>
        <fullName evidence="1">Uncharacterized protein</fullName>
    </submittedName>
</protein>
<organism evidence="1 2">
    <name type="scientific">Lentinus tigrinus ALCF2SS1-6</name>
    <dbReference type="NCBI Taxonomy" id="1328759"/>
    <lineage>
        <taxon>Eukaryota</taxon>
        <taxon>Fungi</taxon>
        <taxon>Dikarya</taxon>
        <taxon>Basidiomycota</taxon>
        <taxon>Agaricomycotina</taxon>
        <taxon>Agaricomycetes</taxon>
        <taxon>Polyporales</taxon>
        <taxon>Polyporaceae</taxon>
        <taxon>Lentinus</taxon>
    </lineage>
</organism>
<dbReference type="OrthoDB" id="2757669at2759"/>
<sequence length="393" mass="44685">MVTGLDQPEPLVHQRLTRLLKTMSWQKPCSDSPFVAFYEACANSCDYALIIAEHYKGMETDWRALALALTRATENPGVRDPSIDMRMDTSNDSALPRLEDIAFHLLAALDNSFDPEAATVIRLLVHLVNDDLQNLSKHTEQVVTRYRTCAYIQCLWSLFPNWSTGLQAAKEGLLCRYAIRSRGSPDVLRDWMLRRAAVHAWREALCIVDQKVLGQFNQASEQLLAAFVLSAHKDLQRILYANKDVEDLPMKSPELVISYVLLTVALFGTQVPTSIMESLPVIRLEFTTHPCHSQAQATWQRFIIESYYGCDPCASLKPWTDVVKRVDDLIIGKETIPSESWSGHHPEGLWERNYNEMRRRFCTRCESPAALRTVKDSLCGECRHAKLRAQAAY</sequence>
<accession>A0A5C2RZJ2</accession>
<evidence type="ECO:0000313" key="1">
    <source>
        <dbReference type="EMBL" id="RPD56398.1"/>
    </source>
</evidence>
<name>A0A5C2RZJ2_9APHY</name>
<keyword evidence="2" id="KW-1185">Reference proteome</keyword>
<evidence type="ECO:0000313" key="2">
    <source>
        <dbReference type="Proteomes" id="UP000313359"/>
    </source>
</evidence>